<evidence type="ECO:0000313" key="7">
    <source>
        <dbReference type="Proteomes" id="UP001295684"/>
    </source>
</evidence>
<dbReference type="AlphaFoldDB" id="A0AAD1XKW4"/>
<evidence type="ECO:0000256" key="4">
    <source>
        <dbReference type="SAM" id="Phobius"/>
    </source>
</evidence>
<proteinExistence type="predicted"/>
<evidence type="ECO:0000256" key="1">
    <source>
        <dbReference type="ARBA" id="ARBA00022729"/>
    </source>
</evidence>
<gene>
    <name evidence="6" type="ORF">ECRASSUSDP1_LOCUS15838</name>
</gene>
<dbReference type="Pfam" id="PF13948">
    <property type="entry name" value="DUF4215"/>
    <property type="match status" value="8"/>
</dbReference>
<feature type="transmembrane region" description="Helical" evidence="4">
    <location>
        <begin position="622"/>
        <end position="643"/>
    </location>
</feature>
<evidence type="ECO:0008006" key="8">
    <source>
        <dbReference type="Google" id="ProtNLM"/>
    </source>
</evidence>
<name>A0AAD1XKW4_EUPCR</name>
<feature type="chain" id="PRO_5042089711" description="DUF4215 domain-containing protein" evidence="5">
    <location>
        <begin position="32"/>
        <end position="893"/>
    </location>
</feature>
<feature type="transmembrane region" description="Helical" evidence="4">
    <location>
        <begin position="463"/>
        <end position="488"/>
    </location>
</feature>
<keyword evidence="4" id="KW-0472">Membrane</keyword>
<protein>
    <recommendedName>
        <fullName evidence="8">DUF4215 domain-containing protein</fullName>
    </recommendedName>
</protein>
<keyword evidence="4" id="KW-0812">Transmembrane</keyword>
<feature type="transmembrane region" description="Helical" evidence="4">
    <location>
        <begin position="500"/>
        <end position="522"/>
    </location>
</feature>
<dbReference type="GO" id="GO:0006508">
    <property type="term" value="P:proteolysis"/>
    <property type="evidence" value="ECO:0007669"/>
    <property type="project" value="TreeGrafter"/>
</dbReference>
<dbReference type="PANTHER" id="PTHR46130:SF3">
    <property type="entry name" value="CHROMOSOME UNDETERMINED SCAFFOLD_33, WHOLE GENOME SHOTGUN SEQUENCE"/>
    <property type="match status" value="1"/>
</dbReference>
<keyword evidence="4" id="KW-1133">Transmembrane helix</keyword>
<comment type="caution">
    <text evidence="6">The sequence shown here is derived from an EMBL/GenBank/DDBJ whole genome shotgun (WGS) entry which is preliminary data.</text>
</comment>
<keyword evidence="1 5" id="KW-0732">Signal</keyword>
<accession>A0AAD1XKW4</accession>
<evidence type="ECO:0000256" key="2">
    <source>
        <dbReference type="ARBA" id="ARBA00022737"/>
    </source>
</evidence>
<dbReference type="NCBIfam" id="TIGR02232">
    <property type="entry name" value="myxo_disulf_rpt"/>
    <property type="match status" value="9"/>
</dbReference>
<keyword evidence="3" id="KW-1015">Disulfide bond</keyword>
<evidence type="ECO:0000256" key="3">
    <source>
        <dbReference type="ARBA" id="ARBA00023157"/>
    </source>
</evidence>
<feature type="signal peptide" evidence="5">
    <location>
        <begin position="1"/>
        <end position="31"/>
    </location>
</feature>
<reference evidence="6" key="1">
    <citation type="submission" date="2023-07" db="EMBL/GenBank/DDBJ databases">
        <authorList>
            <consortium name="AG Swart"/>
            <person name="Singh M."/>
            <person name="Singh A."/>
            <person name="Seah K."/>
            <person name="Emmerich C."/>
        </authorList>
    </citation>
    <scope>NUCLEOTIDE SEQUENCE</scope>
    <source>
        <strain evidence="6">DP1</strain>
    </source>
</reference>
<keyword evidence="2" id="KW-0677">Repeat</keyword>
<feature type="transmembrane region" description="Helical" evidence="4">
    <location>
        <begin position="799"/>
        <end position="820"/>
    </location>
</feature>
<feature type="transmembrane region" description="Helical" evidence="4">
    <location>
        <begin position="649"/>
        <end position="674"/>
    </location>
</feature>
<dbReference type="GO" id="GO:0004222">
    <property type="term" value="F:metalloendopeptidase activity"/>
    <property type="evidence" value="ECO:0007669"/>
    <property type="project" value="TreeGrafter"/>
</dbReference>
<keyword evidence="7" id="KW-1185">Reference proteome</keyword>
<dbReference type="InterPro" id="IPR011936">
    <property type="entry name" value="Myxo_disulph_rpt"/>
</dbReference>
<dbReference type="Proteomes" id="UP001295684">
    <property type="component" value="Unassembled WGS sequence"/>
</dbReference>
<evidence type="ECO:0000313" key="6">
    <source>
        <dbReference type="EMBL" id="CAI2374485.1"/>
    </source>
</evidence>
<dbReference type="InterPro" id="IPR043543">
    <property type="entry name" value="PAPPA/PAPPA2"/>
</dbReference>
<organism evidence="6 7">
    <name type="scientific">Euplotes crassus</name>
    <dbReference type="NCBI Taxonomy" id="5936"/>
    <lineage>
        <taxon>Eukaryota</taxon>
        <taxon>Sar</taxon>
        <taxon>Alveolata</taxon>
        <taxon>Ciliophora</taxon>
        <taxon>Intramacronucleata</taxon>
        <taxon>Spirotrichea</taxon>
        <taxon>Hypotrichia</taxon>
        <taxon>Euplotida</taxon>
        <taxon>Euplotidae</taxon>
        <taxon>Moneuplotes</taxon>
    </lineage>
</organism>
<dbReference type="GO" id="GO:0005615">
    <property type="term" value="C:extracellular space"/>
    <property type="evidence" value="ECO:0007669"/>
    <property type="project" value="TreeGrafter"/>
</dbReference>
<feature type="transmembrane region" description="Helical" evidence="4">
    <location>
        <begin position="566"/>
        <end position="585"/>
    </location>
</feature>
<dbReference type="GO" id="GO:0007166">
    <property type="term" value="P:cell surface receptor signaling pathway"/>
    <property type="evidence" value="ECO:0007669"/>
    <property type="project" value="TreeGrafter"/>
</dbReference>
<dbReference type="PANTHER" id="PTHR46130">
    <property type="entry name" value="LAMGL DOMAIN-CONTAINING PROTEIN"/>
    <property type="match status" value="1"/>
</dbReference>
<evidence type="ECO:0000256" key="5">
    <source>
        <dbReference type="SAM" id="SignalP"/>
    </source>
</evidence>
<dbReference type="EMBL" id="CAMPGE010015892">
    <property type="protein sequence ID" value="CAI2374485.1"/>
    <property type="molecule type" value="Genomic_DNA"/>
</dbReference>
<sequence>MTSKPKRTSNRAWSFVVLLLSICAISGYCLGSCGNGSRIALAEECDDGNKNDGDGCSSECKLETGFDCYGLGIAQMAVCTPTCGDSTIRGRETCDDGGEINGDGCDSNCHLEPGFECSGTPSVCNLKCSNGSINPGEQCDDRNDNNGDGCNSNCQIETGYECFGSPSSCNLLCSNGVVDAGEQCDDANTNNGDGCNSNCQIENGYECSGYQSSCNLICSNARVDSRETCDDGNLADGDGCSSTCQIEMGYECTGAPSQCKEICGDSLIIGNEQCDDTNTDFGDGCSDLCKIETGFSCTGQPSVCIDICGDSRIVTQAQQCDDGGNYDNDGCSHSCIIEIGWECNGVPSDCHPICSDGLIKGQEQCDDQNLVDNDGCNHRCIIEQGWNCTGVSSICVPIYSDGIIVGDEQCDDGNTNDNDGCTIMSKQQDFYNCTGQPSVCIKTSSTSLSESQKLVGNSIKGGIAASFAIGMVVSLTLNVPTSSLWSLINTLQILHYVPMFNLYFSASILKMFSFTGISNMQVEYLSSLFLMHIDEGQLAHHTEVTYRHANQGYESTSILLNSPDTLSLLILLSGYYFAIFILYLLMRITRINYENANWIVKYPCKFVVKECESFWFNSLIRIGFEIFLDLMFSSILNLHYFSILNKSDIYSSSVATFCCVCLAVFGTLVILVCITKMRTPIHIPAITFGEVQKGKLDILFADIKPERRLPPFVHIAFLLQRCILIWLIIFGTSGLTQVIVFGVACSLKFVYIVICRPSNNPCSNFQDSVYELILSTIVLSFTQFTKSSTEFATTGKPAIIGYICISLVVFTIILHYLIVIQQILLKFTRKPVKTKQNSQKNSYIKTQKGRKVTPVTVMRPVETSQKISKVSASNILERYIDRSTTPSNVVLKN</sequence>